<dbReference type="Proteomes" id="UP000472727">
    <property type="component" value="Unassembled WGS sequence"/>
</dbReference>
<protein>
    <submittedName>
        <fullName evidence="3">Uncharacterized protein</fullName>
    </submittedName>
</protein>
<evidence type="ECO:0000313" key="5">
    <source>
        <dbReference type="Proteomes" id="UP000483672"/>
    </source>
</evidence>
<proteinExistence type="predicted"/>
<feature type="compositionally biased region" description="Basic residues" evidence="1">
    <location>
        <begin position="14"/>
        <end position="29"/>
    </location>
</feature>
<dbReference type="EMBL" id="WIWS01000075">
    <property type="protein sequence ID" value="KAF3211391.1"/>
    <property type="molecule type" value="Genomic_DNA"/>
</dbReference>
<name>A0A7C8QPG9_ORBOL</name>
<reference evidence="4 5" key="1">
    <citation type="submission" date="2019-06" db="EMBL/GenBank/DDBJ databases">
        <authorList>
            <person name="Palmer J.M."/>
        </authorList>
    </citation>
    <scope>NUCLEOTIDE SEQUENCE [LARGE SCALE GENOMIC DNA]</scope>
    <source>
        <strain evidence="2 4">TWF106</strain>
        <strain evidence="3 5">TWF191</strain>
    </source>
</reference>
<evidence type="ECO:0000256" key="1">
    <source>
        <dbReference type="SAM" id="MobiDB-lite"/>
    </source>
</evidence>
<accession>A0A7C8QPG9</accession>
<evidence type="ECO:0000313" key="3">
    <source>
        <dbReference type="EMBL" id="KAF3219221.1"/>
    </source>
</evidence>
<evidence type="ECO:0000313" key="2">
    <source>
        <dbReference type="EMBL" id="KAF3211391.1"/>
    </source>
</evidence>
<evidence type="ECO:0000313" key="4">
    <source>
        <dbReference type="Proteomes" id="UP000472727"/>
    </source>
</evidence>
<comment type="caution">
    <text evidence="3">The sequence shown here is derived from an EMBL/GenBank/DDBJ whole genome shotgun (WGS) entry which is preliminary data.</text>
</comment>
<organism evidence="3 5">
    <name type="scientific">Orbilia oligospora</name>
    <name type="common">Nematode-trapping fungus</name>
    <name type="synonym">Arthrobotrys oligospora</name>
    <dbReference type="NCBI Taxonomy" id="2813651"/>
    <lineage>
        <taxon>Eukaryota</taxon>
        <taxon>Fungi</taxon>
        <taxon>Dikarya</taxon>
        <taxon>Ascomycota</taxon>
        <taxon>Pezizomycotina</taxon>
        <taxon>Orbiliomycetes</taxon>
        <taxon>Orbiliales</taxon>
        <taxon>Orbiliaceae</taxon>
        <taxon>Orbilia</taxon>
    </lineage>
</organism>
<gene>
    <name evidence="2" type="ORF">TWF106_010276</name>
    <name evidence="3" type="ORF">TWF191_008015</name>
</gene>
<dbReference type="AlphaFoldDB" id="A0A7C8QPG9"/>
<dbReference type="EMBL" id="WIPF01000051">
    <property type="protein sequence ID" value="KAF3219221.1"/>
    <property type="molecule type" value="Genomic_DNA"/>
</dbReference>
<sequence length="86" mass="9808">MLDESRQTTASRVRERRKRLAASPRHNRRPICNITYNSSTKVANAHGSDNHHNFIPQVLDFRGLITLPLSLQLSNQQHNTHGQGQL</sequence>
<dbReference type="Proteomes" id="UP000483672">
    <property type="component" value="Unassembled WGS sequence"/>
</dbReference>
<feature type="region of interest" description="Disordered" evidence="1">
    <location>
        <begin position="1"/>
        <end position="32"/>
    </location>
</feature>